<keyword evidence="3" id="KW-0233">DNA recombination</keyword>
<evidence type="ECO:0000259" key="4">
    <source>
        <dbReference type="Pfam" id="PF00589"/>
    </source>
</evidence>
<dbReference type="Gene3D" id="1.10.443.10">
    <property type="entry name" value="Intergrase catalytic core"/>
    <property type="match status" value="1"/>
</dbReference>
<comment type="similarity">
    <text evidence="1">Belongs to the 'phage' integrase family.</text>
</comment>
<reference evidence="6" key="2">
    <citation type="journal article" date="2021" name="PeerJ">
        <title>Extensive microbial diversity within the chicken gut microbiome revealed by metagenomics and culture.</title>
        <authorList>
            <person name="Gilroy R."/>
            <person name="Ravi A."/>
            <person name="Getino M."/>
            <person name="Pursley I."/>
            <person name="Horton D.L."/>
            <person name="Alikhan N.F."/>
            <person name="Baker D."/>
            <person name="Gharbi K."/>
            <person name="Hall N."/>
            <person name="Watson M."/>
            <person name="Adriaenssens E.M."/>
            <person name="Foster-Nyarko E."/>
            <person name="Jarju S."/>
            <person name="Secka A."/>
            <person name="Antonio M."/>
            <person name="Oren A."/>
            <person name="Chaudhuri R.R."/>
            <person name="La Ragione R."/>
            <person name="Hildebrand F."/>
            <person name="Pallen M.J."/>
        </authorList>
    </citation>
    <scope>NUCLEOTIDE SEQUENCE</scope>
    <source>
        <strain evidence="6">ChiHecec2B26-709</strain>
    </source>
</reference>
<dbReference type="InterPro" id="IPR025269">
    <property type="entry name" value="SAM-like_dom"/>
</dbReference>
<comment type="caution">
    <text evidence="6">The sequence shown here is derived from an EMBL/GenBank/DDBJ whole genome shotgun (WGS) entry which is preliminary data.</text>
</comment>
<accession>A0A9D1GNU2</accession>
<dbReference type="Proteomes" id="UP000886881">
    <property type="component" value="Unassembled WGS sequence"/>
</dbReference>
<evidence type="ECO:0000256" key="3">
    <source>
        <dbReference type="ARBA" id="ARBA00023172"/>
    </source>
</evidence>
<sequence>MQKNRIKKTDSMFRFMESLAGELRVLGRYRTSETYTSALNSFRKFRDGRDVPIGELDAAMMMSYEAYLKSRGLLANTTSFYMRILRAAYNRASELGLVSPGNPFRYVYTGVGRTVKRAVSLAEISRIREMPLPYRSTLDFARDMFLFSFYTRGMPFVDMAYLRKKDLAHGMLAYRRRKTGQLLQVRWESCMQDIVEKYQGGCASGIYLLPIITDAADERMRYLRMSHKVNRNLKTVGRMASLEQPLTMYVARHSWASAARNKHIPLSVISDGMGHESEHTTRIYLDSIDNSEIDMANKLILSSL</sequence>
<dbReference type="PANTHER" id="PTHR30349">
    <property type="entry name" value="PHAGE INTEGRASE-RELATED"/>
    <property type="match status" value="1"/>
</dbReference>
<reference evidence="6" key="1">
    <citation type="submission" date="2020-10" db="EMBL/GenBank/DDBJ databases">
        <authorList>
            <person name="Gilroy R."/>
        </authorList>
    </citation>
    <scope>NUCLEOTIDE SEQUENCE</scope>
    <source>
        <strain evidence="6">ChiHecec2B26-709</strain>
    </source>
</reference>
<evidence type="ECO:0000313" key="7">
    <source>
        <dbReference type="Proteomes" id="UP000886881"/>
    </source>
</evidence>
<dbReference type="GO" id="GO:0006310">
    <property type="term" value="P:DNA recombination"/>
    <property type="evidence" value="ECO:0007669"/>
    <property type="project" value="UniProtKB-KW"/>
</dbReference>
<dbReference type="PANTHER" id="PTHR30349:SF64">
    <property type="entry name" value="PROPHAGE INTEGRASE INTD-RELATED"/>
    <property type="match status" value="1"/>
</dbReference>
<dbReference type="Gene3D" id="1.10.150.130">
    <property type="match status" value="1"/>
</dbReference>
<dbReference type="GO" id="GO:0015074">
    <property type="term" value="P:DNA integration"/>
    <property type="evidence" value="ECO:0007669"/>
    <property type="project" value="InterPro"/>
</dbReference>
<dbReference type="Pfam" id="PF00589">
    <property type="entry name" value="Phage_integrase"/>
    <property type="match status" value="1"/>
</dbReference>
<evidence type="ECO:0000313" key="6">
    <source>
        <dbReference type="EMBL" id="HIT47413.1"/>
    </source>
</evidence>
<evidence type="ECO:0000256" key="1">
    <source>
        <dbReference type="ARBA" id="ARBA00008857"/>
    </source>
</evidence>
<name>A0A9D1GNU2_9BACT</name>
<feature type="domain" description="Phage integrase SAM-like" evidence="5">
    <location>
        <begin position="12"/>
        <end position="98"/>
    </location>
</feature>
<dbReference type="SUPFAM" id="SSF56349">
    <property type="entry name" value="DNA breaking-rejoining enzymes"/>
    <property type="match status" value="1"/>
</dbReference>
<evidence type="ECO:0000256" key="2">
    <source>
        <dbReference type="ARBA" id="ARBA00023125"/>
    </source>
</evidence>
<proteinExistence type="inferred from homology"/>
<evidence type="ECO:0000259" key="5">
    <source>
        <dbReference type="Pfam" id="PF13102"/>
    </source>
</evidence>
<dbReference type="Pfam" id="PF13102">
    <property type="entry name" value="Phage_int_SAM_5"/>
    <property type="match status" value="1"/>
</dbReference>
<organism evidence="6 7">
    <name type="scientific">Candidatus Cryptobacteroides merdipullorum</name>
    <dbReference type="NCBI Taxonomy" id="2840771"/>
    <lineage>
        <taxon>Bacteria</taxon>
        <taxon>Pseudomonadati</taxon>
        <taxon>Bacteroidota</taxon>
        <taxon>Bacteroidia</taxon>
        <taxon>Bacteroidales</taxon>
        <taxon>Candidatus Cryptobacteroides</taxon>
    </lineage>
</organism>
<dbReference type="GO" id="GO:0003677">
    <property type="term" value="F:DNA binding"/>
    <property type="evidence" value="ECO:0007669"/>
    <property type="project" value="UniProtKB-KW"/>
</dbReference>
<dbReference type="InterPro" id="IPR050090">
    <property type="entry name" value="Tyrosine_recombinase_XerCD"/>
</dbReference>
<dbReference type="InterPro" id="IPR013762">
    <property type="entry name" value="Integrase-like_cat_sf"/>
</dbReference>
<gene>
    <name evidence="6" type="ORF">IAC35_06110</name>
</gene>
<protein>
    <submittedName>
        <fullName evidence="6">Site-specific integrase</fullName>
    </submittedName>
</protein>
<dbReference type="InterPro" id="IPR010998">
    <property type="entry name" value="Integrase_recombinase_N"/>
</dbReference>
<dbReference type="AlphaFoldDB" id="A0A9D1GNU2"/>
<dbReference type="CDD" id="cd01185">
    <property type="entry name" value="INTN1_C_like"/>
    <property type="match status" value="1"/>
</dbReference>
<dbReference type="EMBL" id="DVLC01000113">
    <property type="protein sequence ID" value="HIT47413.1"/>
    <property type="molecule type" value="Genomic_DNA"/>
</dbReference>
<feature type="domain" description="Tyr recombinase" evidence="4">
    <location>
        <begin position="225"/>
        <end position="287"/>
    </location>
</feature>
<dbReference type="InterPro" id="IPR002104">
    <property type="entry name" value="Integrase_catalytic"/>
</dbReference>
<dbReference type="InterPro" id="IPR011010">
    <property type="entry name" value="DNA_brk_join_enz"/>
</dbReference>
<keyword evidence="2" id="KW-0238">DNA-binding</keyword>